<name>A0A7W4Z0J5_9ACTN</name>
<feature type="compositionally biased region" description="Polar residues" evidence="1">
    <location>
        <begin position="1"/>
        <end position="12"/>
    </location>
</feature>
<reference evidence="2 3" key="1">
    <citation type="submission" date="2020-08" db="EMBL/GenBank/DDBJ databases">
        <title>Sequencing the genomes of 1000 actinobacteria strains.</title>
        <authorList>
            <person name="Klenk H.-P."/>
        </authorList>
    </citation>
    <scope>NUCLEOTIDE SEQUENCE [LARGE SCALE GENOMIC DNA]</scope>
    <source>
        <strain evidence="2 3">DSM 105498</strain>
    </source>
</reference>
<gene>
    <name evidence="2" type="ORF">FHU40_001773</name>
</gene>
<dbReference type="Proteomes" id="UP000589626">
    <property type="component" value="Unassembled WGS sequence"/>
</dbReference>
<protein>
    <submittedName>
        <fullName evidence="2">Uncharacterized protein</fullName>
    </submittedName>
</protein>
<comment type="caution">
    <text evidence="2">The sequence shown here is derived from an EMBL/GenBank/DDBJ whole genome shotgun (WGS) entry which is preliminary data.</text>
</comment>
<dbReference type="AlphaFoldDB" id="A0A7W4Z0J5"/>
<accession>A0A7W4Z0J5</accession>
<proteinExistence type="predicted"/>
<dbReference type="EMBL" id="JACHWR010000001">
    <property type="protein sequence ID" value="MBB3041972.1"/>
    <property type="molecule type" value="Genomic_DNA"/>
</dbReference>
<evidence type="ECO:0000313" key="3">
    <source>
        <dbReference type="Proteomes" id="UP000589626"/>
    </source>
</evidence>
<dbReference type="RefSeq" id="WP_183591814.1">
    <property type="nucleotide sequence ID" value="NZ_JACHWR010000001.1"/>
</dbReference>
<feature type="region of interest" description="Disordered" evidence="1">
    <location>
        <begin position="1"/>
        <end position="25"/>
    </location>
</feature>
<evidence type="ECO:0000313" key="2">
    <source>
        <dbReference type="EMBL" id="MBB3041972.1"/>
    </source>
</evidence>
<keyword evidence="3" id="KW-1185">Reference proteome</keyword>
<sequence length="142" mass="15182">MTETGTWVSTDATHPEAAGPPLHPLAAPPATLQQRWQRLSLAAKMERLGWAQVTNGLWARWDSPDGEGNIMGVTWKMRVVSPEGCPNGVYVEANVLDTSGTVVGFTNAMLPSLGANSQALMELSTATGEQRVSLEPTKASCY</sequence>
<organism evidence="2 3">
    <name type="scientific">Nocardioides soli</name>
    <dbReference type="NCBI Taxonomy" id="1036020"/>
    <lineage>
        <taxon>Bacteria</taxon>
        <taxon>Bacillati</taxon>
        <taxon>Actinomycetota</taxon>
        <taxon>Actinomycetes</taxon>
        <taxon>Propionibacteriales</taxon>
        <taxon>Nocardioidaceae</taxon>
        <taxon>Nocardioides</taxon>
    </lineage>
</organism>
<evidence type="ECO:0000256" key="1">
    <source>
        <dbReference type="SAM" id="MobiDB-lite"/>
    </source>
</evidence>